<dbReference type="Gene3D" id="3.40.50.2000">
    <property type="entry name" value="Glycogen Phosphorylase B"/>
    <property type="match status" value="3"/>
</dbReference>
<dbReference type="InterPro" id="IPR011834">
    <property type="entry name" value="Agluc_phsphrylas"/>
</dbReference>
<evidence type="ECO:0000313" key="2">
    <source>
        <dbReference type="EMBL" id="PIP52802.1"/>
    </source>
</evidence>
<protein>
    <recommendedName>
        <fullName evidence="4">Alpha-glucan phosphorylase</fullName>
    </recommendedName>
</protein>
<evidence type="ECO:0000313" key="3">
    <source>
        <dbReference type="Proteomes" id="UP000229459"/>
    </source>
</evidence>
<dbReference type="GO" id="GO:0030170">
    <property type="term" value="F:pyridoxal phosphate binding"/>
    <property type="evidence" value="ECO:0007669"/>
    <property type="project" value="InterPro"/>
</dbReference>
<evidence type="ECO:0008006" key="4">
    <source>
        <dbReference type="Google" id="ProtNLM"/>
    </source>
</evidence>
<comment type="similarity">
    <text evidence="1">Belongs to the glycogen phosphorylase family.</text>
</comment>
<dbReference type="EMBL" id="PCSR01000105">
    <property type="protein sequence ID" value="PIP52802.1"/>
    <property type="molecule type" value="Genomic_DNA"/>
</dbReference>
<dbReference type="Pfam" id="PF00343">
    <property type="entry name" value="Phosphorylase"/>
    <property type="match status" value="1"/>
</dbReference>
<comment type="caution">
    <text evidence="2">The sequence shown here is derived from an EMBL/GenBank/DDBJ whole genome shotgun (WGS) entry which is preliminary data.</text>
</comment>
<name>A0A2H0B574_9BACT</name>
<gene>
    <name evidence="2" type="ORF">COX08_04465</name>
</gene>
<dbReference type="GO" id="GO:0005975">
    <property type="term" value="P:carbohydrate metabolic process"/>
    <property type="evidence" value="ECO:0007669"/>
    <property type="project" value="InterPro"/>
</dbReference>
<dbReference type="InterPro" id="IPR052182">
    <property type="entry name" value="Glycogen/Maltodextrin_Phosph"/>
</dbReference>
<dbReference type="InterPro" id="IPR000811">
    <property type="entry name" value="Glyco_trans_35"/>
</dbReference>
<dbReference type="SUPFAM" id="SSF53756">
    <property type="entry name" value="UDP-Glycosyltransferase/glycogen phosphorylase"/>
    <property type="match status" value="1"/>
</dbReference>
<dbReference type="PANTHER" id="PTHR42655">
    <property type="entry name" value="GLYCOGEN PHOSPHORYLASE"/>
    <property type="match status" value="1"/>
</dbReference>
<dbReference type="NCBIfam" id="TIGR02094">
    <property type="entry name" value="more_P_ylases"/>
    <property type="match status" value="2"/>
</dbReference>
<sequence>MSQYTAQNPIAYFCAEFGIDSHLPLYAGGLGVLAGDTVKEAADQGLPFVAVGLMYRGENAIQEITSDGMQQEKDLDVDPLSLGFEHVYVDDMPLFIKVHLTTIDVWARCWKKTLKNGVTLYLLDTETDQNLKQERVITHALYSGTEESLLKQQLILGIGGVKLLHALDIYPNLYHINEGRPAFLHWQLIRTYMDTHGLSYEEARDKAKSKTVYTNHTLVAAGNESYNVNLLKTYGLYYAEKMGISIDKLLEPGIEDNPEKFNMTRFALNVSCKASGVSLPHYELSKKQWPEYQWHHITNGVHFPTWQDQEMRACDKDGNCIWTVHQRNKKDLREYIQKTTGFAYDENRMVISWARRMAGYKRPQEIFDDINRLKNILTNLQYPVQILISGKAHAKDTQAKMFLQEMIHHMQHELSGYVLYIPNYNMEVAQYLVRGSDVWLNTPTKGMEASGTSGMKAAANGVLQCTVRDGWTEEVDWYGIGWDLDPNHLSSSFYHLLESDIVPKFYQRDENGVPQAWLERMKKTLTMALQYSATRMMNEYKQKLYNL</sequence>
<dbReference type="Proteomes" id="UP000229459">
    <property type="component" value="Unassembled WGS sequence"/>
</dbReference>
<reference evidence="2 3" key="1">
    <citation type="submission" date="2017-09" db="EMBL/GenBank/DDBJ databases">
        <title>Depth-based differentiation of microbial function through sediment-hosted aquifers and enrichment of novel symbionts in the deep terrestrial subsurface.</title>
        <authorList>
            <person name="Probst A.J."/>
            <person name="Ladd B."/>
            <person name="Jarett J.K."/>
            <person name="Geller-Mcgrath D.E."/>
            <person name="Sieber C.M."/>
            <person name="Emerson J.B."/>
            <person name="Anantharaman K."/>
            <person name="Thomas B.C."/>
            <person name="Malmstrom R."/>
            <person name="Stieglmeier M."/>
            <person name="Klingl A."/>
            <person name="Woyke T."/>
            <person name="Ryan C.M."/>
            <person name="Banfield J.F."/>
        </authorList>
    </citation>
    <scope>NUCLEOTIDE SEQUENCE [LARGE SCALE GENOMIC DNA]</scope>
    <source>
        <strain evidence="2">CG23_combo_of_CG06-09_8_20_14_all_34_8</strain>
    </source>
</reference>
<dbReference type="GO" id="GO:0008184">
    <property type="term" value="F:glycogen phosphorylase activity"/>
    <property type="evidence" value="ECO:0007669"/>
    <property type="project" value="InterPro"/>
</dbReference>
<proteinExistence type="inferred from homology"/>
<dbReference type="PANTHER" id="PTHR42655:SF1">
    <property type="entry name" value="GLYCOGEN PHOSPHORYLASE"/>
    <property type="match status" value="1"/>
</dbReference>
<organism evidence="2 3">
    <name type="scientific">Candidatus Beckwithbacteria bacterium CG23_combo_of_CG06-09_8_20_14_all_34_8</name>
    <dbReference type="NCBI Taxonomy" id="1974497"/>
    <lineage>
        <taxon>Bacteria</taxon>
        <taxon>Candidatus Beckwithiibacteriota</taxon>
    </lineage>
</organism>
<evidence type="ECO:0000256" key="1">
    <source>
        <dbReference type="ARBA" id="ARBA00006047"/>
    </source>
</evidence>
<accession>A0A2H0B574</accession>
<dbReference type="AlphaFoldDB" id="A0A2H0B574"/>